<dbReference type="GO" id="GO:0003729">
    <property type="term" value="F:mRNA binding"/>
    <property type="evidence" value="ECO:0007669"/>
    <property type="project" value="TreeGrafter"/>
</dbReference>
<dbReference type="PANTHER" id="PTHR47932:SF62">
    <property type="entry name" value="EXPRESSED PROTEIN"/>
    <property type="match status" value="1"/>
</dbReference>
<dbReference type="AlphaFoldDB" id="A0AB40C9E7"/>
<sequence length="589" mass="66985">MRDRKTHGWWLEARRRLRLRRRHWSSPRYSSIIPSSPPLAPATRATSKALHLLIHGVSPKPRGLATRPLASIPIPSPIDKDYPAEFPEKTSAGDLYLNFKLARGSDPPIGASPSRRHPIAYNQLMKAFGRAGEVDQVLRLLREMKDSGLTPNVFCYNTAINSLVFADRRVEAEELFEEMKSSGVRPNVSSYNILVKMHSCYSFQFDKACSVIDDMVINRLRPDSMTYSTLITGLCRVGRIDEALDFLATMWEENCPPSVQTFTAIVHGFCLQGNLDNARGFMEFMDSKQCPPNVVTYNVFVEALCKVGRFDQVEKVLEESKLKGWKPNVVTYNTYMNGLCKWGKARDAFGLLNVMLENGLYPTVVTLNILLECLCRESNFLVVKYLLERSYELKWDIGVVGYNTVMSCLSDAGRWWDVLKLFIDMVKKGINPNTRTFNIFIHCLCEAGNFCLAKHLFYKGGFVADVVTYNTLIHWFYLEKNKKEIQALESKMVLEGISPNIITYTILINGLCRERKFSEATNLFLGSFEITDCKVGDLFDLLEVMSRQGFTFDAFIFNGIIRAFCRGGSYQSGDLPKLCLIIDKILTFR</sequence>
<gene>
    <name evidence="4" type="primary">LOC120273806</name>
</gene>
<proteinExistence type="predicted"/>
<accession>A0AB40C9E7</accession>
<dbReference type="InterPro" id="IPR002885">
    <property type="entry name" value="PPR_rpt"/>
</dbReference>
<evidence type="ECO:0000256" key="1">
    <source>
        <dbReference type="ARBA" id="ARBA00022737"/>
    </source>
</evidence>
<feature type="repeat" description="PPR" evidence="2">
    <location>
        <begin position="465"/>
        <end position="499"/>
    </location>
</feature>
<feature type="repeat" description="PPR" evidence="2">
    <location>
        <begin position="328"/>
        <end position="362"/>
    </location>
</feature>
<dbReference type="InterPro" id="IPR011990">
    <property type="entry name" value="TPR-like_helical_dom_sf"/>
</dbReference>
<reference evidence="4" key="1">
    <citation type="submission" date="2025-08" db="UniProtKB">
        <authorList>
            <consortium name="RefSeq"/>
        </authorList>
    </citation>
    <scope>IDENTIFICATION</scope>
</reference>
<evidence type="ECO:0000313" key="4">
    <source>
        <dbReference type="RefSeq" id="XP_039136447.1"/>
    </source>
</evidence>
<dbReference type="PANTHER" id="PTHR47932">
    <property type="entry name" value="ATPASE EXPRESSION PROTEIN 3"/>
    <property type="match status" value="1"/>
</dbReference>
<keyword evidence="3" id="KW-1185">Reference proteome</keyword>
<dbReference type="Pfam" id="PF01535">
    <property type="entry name" value="PPR"/>
    <property type="match status" value="1"/>
</dbReference>
<dbReference type="Pfam" id="PF13041">
    <property type="entry name" value="PPR_2"/>
    <property type="match status" value="5"/>
</dbReference>
<organism evidence="3 4">
    <name type="scientific">Dioscorea cayennensis subsp. rotundata</name>
    <name type="common">White Guinea yam</name>
    <name type="synonym">Dioscorea rotundata</name>
    <dbReference type="NCBI Taxonomy" id="55577"/>
    <lineage>
        <taxon>Eukaryota</taxon>
        <taxon>Viridiplantae</taxon>
        <taxon>Streptophyta</taxon>
        <taxon>Embryophyta</taxon>
        <taxon>Tracheophyta</taxon>
        <taxon>Spermatophyta</taxon>
        <taxon>Magnoliopsida</taxon>
        <taxon>Liliopsida</taxon>
        <taxon>Dioscoreales</taxon>
        <taxon>Dioscoreaceae</taxon>
        <taxon>Dioscorea</taxon>
    </lineage>
</organism>
<feature type="repeat" description="PPR" evidence="2">
    <location>
        <begin position="398"/>
        <end position="432"/>
    </location>
</feature>
<dbReference type="NCBIfam" id="TIGR00756">
    <property type="entry name" value="PPR"/>
    <property type="match status" value="8"/>
</dbReference>
<protein>
    <submittedName>
        <fullName evidence="4">Pentatricopeptide repeat-containing protein At5g64320, mitochondrial-like</fullName>
    </submittedName>
</protein>
<dbReference type="Gene3D" id="1.25.40.10">
    <property type="entry name" value="Tetratricopeptide repeat domain"/>
    <property type="match status" value="5"/>
</dbReference>
<keyword evidence="1" id="KW-0677">Repeat</keyword>
<feature type="repeat" description="PPR" evidence="2">
    <location>
        <begin position="293"/>
        <end position="327"/>
    </location>
</feature>
<dbReference type="GeneID" id="120273806"/>
<feature type="repeat" description="PPR" evidence="2">
    <location>
        <begin position="117"/>
        <end position="151"/>
    </location>
</feature>
<feature type="repeat" description="PPR" evidence="2">
    <location>
        <begin position="500"/>
        <end position="535"/>
    </location>
</feature>
<evidence type="ECO:0000313" key="3">
    <source>
        <dbReference type="Proteomes" id="UP001515500"/>
    </source>
</evidence>
<dbReference type="Proteomes" id="UP001515500">
    <property type="component" value="Chromosome 12"/>
</dbReference>
<feature type="repeat" description="PPR" evidence="2">
    <location>
        <begin position="223"/>
        <end position="257"/>
    </location>
</feature>
<evidence type="ECO:0000256" key="2">
    <source>
        <dbReference type="PROSITE-ProRule" id="PRU00708"/>
    </source>
</evidence>
<dbReference type="Pfam" id="PF12854">
    <property type="entry name" value="PPR_1"/>
    <property type="match status" value="1"/>
</dbReference>
<dbReference type="PROSITE" id="PS51375">
    <property type="entry name" value="PPR"/>
    <property type="match status" value="9"/>
</dbReference>
<feature type="repeat" description="PPR" evidence="2">
    <location>
        <begin position="258"/>
        <end position="292"/>
    </location>
</feature>
<name>A0AB40C9E7_DIOCR</name>
<feature type="repeat" description="PPR" evidence="2">
    <location>
        <begin position="152"/>
        <end position="186"/>
    </location>
</feature>
<dbReference type="RefSeq" id="XP_039136447.1">
    <property type="nucleotide sequence ID" value="XM_039280513.1"/>
</dbReference>